<gene>
    <name evidence="2" type="ORF">M421DRAFT_352967</name>
</gene>
<sequence length="137" mass="13790">MSASDDSASLRAAGARQYGRSGRSGRGQAGSRGMAGAGCSMWMRGLQCVDVRAAVRGCAGCNASGAGFKASDAGFTASDAGFKALDAGFKASDAGFEVSDVGFEASGVGAQWVNRRSQSRDGELLDDATGLRAPPAR</sequence>
<evidence type="ECO:0000256" key="1">
    <source>
        <dbReference type="SAM" id="MobiDB-lite"/>
    </source>
</evidence>
<dbReference type="GeneID" id="54347236"/>
<keyword evidence="3" id="KW-1185">Reference proteome</keyword>
<proteinExistence type="predicted"/>
<dbReference type="EMBL" id="ML979020">
    <property type="protein sequence ID" value="KAF1922596.1"/>
    <property type="molecule type" value="Genomic_DNA"/>
</dbReference>
<feature type="region of interest" description="Disordered" evidence="1">
    <location>
        <begin position="1"/>
        <end position="36"/>
    </location>
</feature>
<evidence type="ECO:0000313" key="2">
    <source>
        <dbReference type="EMBL" id="KAF1922596.1"/>
    </source>
</evidence>
<dbReference type="RefSeq" id="XP_033442849.1">
    <property type="nucleotide sequence ID" value="XM_033589589.1"/>
</dbReference>
<dbReference type="AlphaFoldDB" id="A0A6A5R7A8"/>
<protein>
    <submittedName>
        <fullName evidence="2">Uncharacterized protein</fullName>
    </submittedName>
</protein>
<organism evidence="2 3">
    <name type="scientific">Didymella exigua CBS 183.55</name>
    <dbReference type="NCBI Taxonomy" id="1150837"/>
    <lineage>
        <taxon>Eukaryota</taxon>
        <taxon>Fungi</taxon>
        <taxon>Dikarya</taxon>
        <taxon>Ascomycota</taxon>
        <taxon>Pezizomycotina</taxon>
        <taxon>Dothideomycetes</taxon>
        <taxon>Pleosporomycetidae</taxon>
        <taxon>Pleosporales</taxon>
        <taxon>Pleosporineae</taxon>
        <taxon>Didymellaceae</taxon>
        <taxon>Didymella</taxon>
    </lineage>
</organism>
<dbReference type="Proteomes" id="UP000800082">
    <property type="component" value="Unassembled WGS sequence"/>
</dbReference>
<evidence type="ECO:0000313" key="3">
    <source>
        <dbReference type="Proteomes" id="UP000800082"/>
    </source>
</evidence>
<reference evidence="2" key="1">
    <citation type="journal article" date="2020" name="Stud. Mycol.">
        <title>101 Dothideomycetes genomes: a test case for predicting lifestyles and emergence of pathogens.</title>
        <authorList>
            <person name="Haridas S."/>
            <person name="Albert R."/>
            <person name="Binder M."/>
            <person name="Bloem J."/>
            <person name="Labutti K."/>
            <person name="Salamov A."/>
            <person name="Andreopoulos B."/>
            <person name="Baker S."/>
            <person name="Barry K."/>
            <person name="Bills G."/>
            <person name="Bluhm B."/>
            <person name="Cannon C."/>
            <person name="Castanera R."/>
            <person name="Culley D."/>
            <person name="Daum C."/>
            <person name="Ezra D."/>
            <person name="Gonzalez J."/>
            <person name="Henrissat B."/>
            <person name="Kuo A."/>
            <person name="Liang C."/>
            <person name="Lipzen A."/>
            <person name="Lutzoni F."/>
            <person name="Magnuson J."/>
            <person name="Mondo S."/>
            <person name="Nolan M."/>
            <person name="Ohm R."/>
            <person name="Pangilinan J."/>
            <person name="Park H.-J."/>
            <person name="Ramirez L."/>
            <person name="Alfaro M."/>
            <person name="Sun H."/>
            <person name="Tritt A."/>
            <person name="Yoshinaga Y."/>
            <person name="Zwiers L.-H."/>
            <person name="Turgeon B."/>
            <person name="Goodwin S."/>
            <person name="Spatafora J."/>
            <person name="Crous P."/>
            <person name="Grigoriev I."/>
        </authorList>
    </citation>
    <scope>NUCLEOTIDE SEQUENCE</scope>
    <source>
        <strain evidence="2">CBS 183.55</strain>
    </source>
</reference>
<name>A0A6A5R7A8_9PLEO</name>
<feature type="region of interest" description="Disordered" evidence="1">
    <location>
        <begin position="118"/>
        <end position="137"/>
    </location>
</feature>
<feature type="compositionally biased region" description="Gly residues" evidence="1">
    <location>
        <begin position="22"/>
        <end position="36"/>
    </location>
</feature>
<feature type="compositionally biased region" description="Low complexity" evidence="1">
    <location>
        <begin position="1"/>
        <end position="21"/>
    </location>
</feature>
<accession>A0A6A5R7A8</accession>